<organism evidence="5">
    <name type="scientific">Darwinula stevensoni</name>
    <dbReference type="NCBI Taxonomy" id="69355"/>
    <lineage>
        <taxon>Eukaryota</taxon>
        <taxon>Metazoa</taxon>
        <taxon>Ecdysozoa</taxon>
        <taxon>Arthropoda</taxon>
        <taxon>Crustacea</taxon>
        <taxon>Oligostraca</taxon>
        <taxon>Ostracoda</taxon>
        <taxon>Podocopa</taxon>
        <taxon>Podocopida</taxon>
        <taxon>Darwinulocopina</taxon>
        <taxon>Darwinuloidea</taxon>
        <taxon>Darwinulidae</taxon>
        <taxon>Darwinula</taxon>
    </lineage>
</organism>
<dbReference type="EMBL" id="LR900003">
    <property type="protein sequence ID" value="CAD7243729.1"/>
    <property type="molecule type" value="Genomic_DNA"/>
</dbReference>
<evidence type="ECO:0000313" key="6">
    <source>
        <dbReference type="Proteomes" id="UP000677054"/>
    </source>
</evidence>
<feature type="domain" description="Interferon-related developmental regulator C-terminal" evidence="3">
    <location>
        <begin position="341"/>
        <end position="393"/>
    </location>
</feature>
<evidence type="ECO:0008006" key="7">
    <source>
        <dbReference type="Google" id="ProtNLM"/>
    </source>
</evidence>
<dbReference type="SUPFAM" id="SSF48371">
    <property type="entry name" value="ARM repeat"/>
    <property type="match status" value="1"/>
</dbReference>
<evidence type="ECO:0000313" key="5">
    <source>
        <dbReference type="EMBL" id="CAD7243729.1"/>
    </source>
</evidence>
<dbReference type="OrthoDB" id="18978at2759"/>
<evidence type="ECO:0000259" key="3">
    <source>
        <dbReference type="Pfam" id="PF04836"/>
    </source>
</evidence>
<dbReference type="Pfam" id="PF04836">
    <property type="entry name" value="IFRD_C"/>
    <property type="match status" value="1"/>
</dbReference>
<dbReference type="EMBL" id="CAJPEV010000486">
    <property type="protein sequence ID" value="CAG0885768.1"/>
    <property type="molecule type" value="Genomic_DNA"/>
</dbReference>
<protein>
    <recommendedName>
        <fullName evidence="7">Interferon-related developmental regulator 2</fullName>
    </recommendedName>
</protein>
<accession>A0A7R9A5R0</accession>
<comment type="similarity">
    <text evidence="1">Belongs to the IFRD family.</text>
</comment>
<dbReference type="InterPro" id="IPR039777">
    <property type="entry name" value="IFRD"/>
</dbReference>
<dbReference type="PANTHER" id="PTHR12354">
    <property type="entry name" value="INTERFERON-RELATED DEVELOPMENTAL REGULATOR"/>
    <property type="match status" value="1"/>
</dbReference>
<name>A0A7R9A5R0_9CRUS</name>
<feature type="compositionally biased region" description="Acidic residues" evidence="2">
    <location>
        <begin position="1"/>
        <end position="15"/>
    </location>
</feature>
<evidence type="ECO:0000256" key="2">
    <source>
        <dbReference type="SAM" id="MobiDB-lite"/>
    </source>
</evidence>
<reference evidence="5" key="1">
    <citation type="submission" date="2020-11" db="EMBL/GenBank/DDBJ databases">
        <authorList>
            <person name="Tran Van P."/>
        </authorList>
    </citation>
    <scope>NUCLEOTIDE SEQUENCE</scope>
</reference>
<dbReference type="Proteomes" id="UP000677054">
    <property type="component" value="Unassembled WGS sequence"/>
</dbReference>
<dbReference type="InterPro" id="IPR016024">
    <property type="entry name" value="ARM-type_fold"/>
</dbReference>
<evidence type="ECO:0000256" key="1">
    <source>
        <dbReference type="ARBA" id="ARBA00008828"/>
    </source>
</evidence>
<dbReference type="InterPro" id="IPR007701">
    <property type="entry name" value="Interferon-rel_develop_reg_N"/>
</dbReference>
<keyword evidence="6" id="KW-1185">Reference proteome</keyword>
<dbReference type="AlphaFoldDB" id="A0A7R9A5R0"/>
<gene>
    <name evidence="5" type="ORF">DSTB1V02_LOCUS3643</name>
</gene>
<dbReference type="PANTHER" id="PTHR12354:SF1">
    <property type="entry name" value="INTERFERON-RELATED DEVELOPMENTAL REGULATOR 1"/>
    <property type="match status" value="1"/>
</dbReference>
<sequence>MSVPPEDAEGEEDGAAETGGDGEGPDPQMEVFEERLKEAIDGMTQKSSKGRVDSLVAIMQALRAKLIPDFIFERHMTLCDGVERGLKKGKGPEQGASADLLVLILIQLGLCPEAENIFRSIQPVLLTLMADSSASLLARAKVCTALGLVTFLAAEEKDETQASITTLAKVFSQAFLKGDGMPPAVTSEQGALYASALSAWALLITLLPATAVFALLDLHLPELLACPELEVRVTCGETLALCYEILRENDEEFELECHSALCSTLKELATDSSKFRAKKERKQQRSSFREILRTIQERESPCIRVRFGREVLELDSWRRRLQYDNLCTLLGSGMNLHLSQNELVRDIFNLGAPLPTNNLHAAHKVTKLERHLVHLAAFKARTVSRSKFRDKRSVVL</sequence>
<proteinExistence type="inferred from homology"/>
<evidence type="ECO:0000259" key="4">
    <source>
        <dbReference type="Pfam" id="PF05004"/>
    </source>
</evidence>
<feature type="region of interest" description="Disordered" evidence="2">
    <location>
        <begin position="1"/>
        <end position="30"/>
    </location>
</feature>
<dbReference type="Pfam" id="PF05004">
    <property type="entry name" value="IFRD"/>
    <property type="match status" value="1"/>
</dbReference>
<feature type="domain" description="Interferon-related developmental regulator N-terminal" evidence="4">
    <location>
        <begin position="21"/>
        <end position="296"/>
    </location>
</feature>
<dbReference type="InterPro" id="IPR006921">
    <property type="entry name" value="Interferon-rel_develop_reg_C"/>
</dbReference>